<comment type="caution">
    <text evidence="2">The sequence shown here is derived from an EMBL/GenBank/DDBJ whole genome shotgun (WGS) entry which is preliminary data.</text>
</comment>
<dbReference type="AlphaFoldDB" id="W3V557"/>
<protein>
    <submittedName>
        <fullName evidence="2">Uncharacterized protein</fullName>
    </submittedName>
</protein>
<gene>
    <name evidence="2" type="ORF">PTE_03002</name>
</gene>
<reference evidence="2 3" key="1">
    <citation type="submission" date="2013-11" db="EMBL/GenBank/DDBJ databases">
        <title>Elucidation of the Photorhabdus temperata genome and generation of transposon mutant library to identify motility mutants.</title>
        <authorList>
            <person name="Hurst S.G.IV."/>
            <person name="Micheals B."/>
            <person name="Abebe-Akele F."/>
            <person name="Rowedder H."/>
            <person name="Bullock H."/>
            <person name="Jackobeck R."/>
            <person name="Janicki E."/>
            <person name="Tisa L.S."/>
        </authorList>
    </citation>
    <scope>NUCLEOTIDE SEQUENCE [LARGE SCALE GENOMIC DNA]</scope>
    <source>
        <strain evidence="2 3">NC19</strain>
    </source>
</reference>
<organism evidence="2 3">
    <name type="scientific">Photorhabdus khanii NC19</name>
    <dbReference type="NCBI Taxonomy" id="1004151"/>
    <lineage>
        <taxon>Bacteria</taxon>
        <taxon>Pseudomonadati</taxon>
        <taxon>Pseudomonadota</taxon>
        <taxon>Gammaproteobacteria</taxon>
        <taxon>Enterobacterales</taxon>
        <taxon>Morganellaceae</taxon>
        <taxon>Photorhabdus</taxon>
    </lineage>
</organism>
<sequence length="132" mass="15136">MSIWQVILLLVFLFFIALYLSFKKEKTGLRTTMRVLSIVIPIILVSAFFIMENAVSKGCYSNEQNFYERKDALCYGTGRITQVTIGDRNLEIDRFMVLSKNKVVIHTKDGGDFVGSYANGTFIVKWLDDLVY</sequence>
<feature type="transmembrane region" description="Helical" evidence="1">
    <location>
        <begin position="34"/>
        <end position="51"/>
    </location>
</feature>
<evidence type="ECO:0000313" key="2">
    <source>
        <dbReference type="EMBL" id="ETS31051.1"/>
    </source>
</evidence>
<dbReference type="RefSeq" id="WP_036847762.1">
    <property type="nucleotide sequence ID" value="NZ_AYSJ01000013.1"/>
</dbReference>
<dbReference type="Proteomes" id="UP000018957">
    <property type="component" value="Unassembled WGS sequence"/>
</dbReference>
<keyword evidence="3" id="KW-1185">Reference proteome</keyword>
<accession>W3V557</accession>
<dbReference type="PATRIC" id="fig|1004151.3.peg.3098"/>
<proteinExistence type="predicted"/>
<keyword evidence="1" id="KW-0472">Membrane</keyword>
<keyword evidence="1" id="KW-1133">Transmembrane helix</keyword>
<dbReference type="OrthoDB" id="9905954at2"/>
<evidence type="ECO:0000313" key="3">
    <source>
        <dbReference type="Proteomes" id="UP000018957"/>
    </source>
</evidence>
<name>W3V557_9GAMM</name>
<keyword evidence="1" id="KW-0812">Transmembrane</keyword>
<feature type="transmembrane region" description="Helical" evidence="1">
    <location>
        <begin position="6"/>
        <end position="22"/>
    </location>
</feature>
<evidence type="ECO:0000256" key="1">
    <source>
        <dbReference type="SAM" id="Phobius"/>
    </source>
</evidence>
<dbReference type="EMBL" id="AYSJ01000013">
    <property type="protein sequence ID" value="ETS31051.1"/>
    <property type="molecule type" value="Genomic_DNA"/>
</dbReference>